<accession>A0A164B7A7</accession>
<dbReference type="EMBL" id="LWBR01000025">
    <property type="protein sequence ID" value="KZN96144.1"/>
    <property type="molecule type" value="Genomic_DNA"/>
</dbReference>
<gene>
    <name evidence="2" type="ORF">AZI98_10230</name>
</gene>
<comment type="caution">
    <text evidence="2">The sequence shown here is derived from an EMBL/GenBank/DDBJ whole genome shotgun (WGS) entry which is preliminary data.</text>
</comment>
<dbReference type="InterPro" id="IPR014922">
    <property type="entry name" value="YdhG-like"/>
</dbReference>
<accession>A0A165XKX7</accession>
<dbReference type="Gene3D" id="3.90.1150.200">
    <property type="match status" value="1"/>
</dbReference>
<evidence type="ECO:0000313" key="3">
    <source>
        <dbReference type="Proteomes" id="UP000076476"/>
    </source>
</evidence>
<keyword evidence="3" id="KW-1185">Reference proteome</keyword>
<evidence type="ECO:0000313" key="2">
    <source>
        <dbReference type="EMBL" id="KZN96144.1"/>
    </source>
</evidence>
<evidence type="ECO:0000259" key="1">
    <source>
        <dbReference type="Pfam" id="PF08818"/>
    </source>
</evidence>
<dbReference type="AlphaFoldDB" id="A0A164B7A7"/>
<reference evidence="2 3" key="1">
    <citation type="submission" date="2016-04" db="EMBL/GenBank/DDBJ databases">
        <title>Draft genome sequence of Aeribacillus pallidus 8m3 from petroleum reservoir.</title>
        <authorList>
            <person name="Poltaraus A.B."/>
            <person name="Nazina T.N."/>
            <person name="Tourova T.P."/>
            <person name="Malakho S.M."/>
            <person name="Korshunova A.V."/>
            <person name="Sokolova D.S."/>
        </authorList>
    </citation>
    <scope>NUCLEOTIDE SEQUENCE [LARGE SCALE GENOMIC DNA]</scope>
    <source>
        <strain evidence="2 3">8m3</strain>
    </source>
</reference>
<sequence>MQYDAKTPKEYIELLDDDWRKEKLLIVRQFILENAPELEEGIQYKMLCYGSGPSKLFHLNAQKSYVSLYVGNIEKIENSKELLTGLDYGKGCIRIKKSVDLHNSGLEDFVKKTIDTWRAGGDTSC</sequence>
<organism evidence="2 3">
    <name type="scientific">Aeribacillus pallidus</name>
    <dbReference type="NCBI Taxonomy" id="33936"/>
    <lineage>
        <taxon>Bacteria</taxon>
        <taxon>Bacillati</taxon>
        <taxon>Bacillota</taxon>
        <taxon>Bacilli</taxon>
        <taxon>Bacillales</taxon>
        <taxon>Bacillaceae</taxon>
        <taxon>Aeribacillus</taxon>
    </lineage>
</organism>
<dbReference type="Pfam" id="PF08818">
    <property type="entry name" value="DUF1801"/>
    <property type="match status" value="1"/>
</dbReference>
<dbReference type="SUPFAM" id="SSF159888">
    <property type="entry name" value="YdhG-like"/>
    <property type="match status" value="1"/>
</dbReference>
<name>A0A164B7A7_9BACI</name>
<dbReference type="OrthoDB" id="9813231at2"/>
<proteinExistence type="predicted"/>
<dbReference type="Proteomes" id="UP000076476">
    <property type="component" value="Unassembled WGS sequence"/>
</dbReference>
<protein>
    <recommendedName>
        <fullName evidence="1">YdhG-like domain-containing protein</fullName>
    </recommendedName>
</protein>
<dbReference type="RefSeq" id="WP_063388196.1">
    <property type="nucleotide sequence ID" value="NZ_LVHY01000043.1"/>
</dbReference>
<feature type="domain" description="YdhG-like" evidence="1">
    <location>
        <begin position="20"/>
        <end position="114"/>
    </location>
</feature>